<accession>A0D2W3</accession>
<keyword evidence="2" id="KW-1185">Reference proteome</keyword>
<reference evidence="1 2" key="1">
    <citation type="journal article" date="2006" name="Nature">
        <title>Global trends of whole-genome duplications revealed by the ciliate Paramecium tetraurelia.</title>
        <authorList>
            <consortium name="Genoscope"/>
            <person name="Aury J.-M."/>
            <person name="Jaillon O."/>
            <person name="Duret L."/>
            <person name="Noel B."/>
            <person name="Jubin C."/>
            <person name="Porcel B.M."/>
            <person name="Segurens B."/>
            <person name="Daubin V."/>
            <person name="Anthouard V."/>
            <person name="Aiach N."/>
            <person name="Arnaiz O."/>
            <person name="Billaut A."/>
            <person name="Beisson J."/>
            <person name="Blanc I."/>
            <person name="Bouhouche K."/>
            <person name="Camara F."/>
            <person name="Duharcourt S."/>
            <person name="Guigo R."/>
            <person name="Gogendeau D."/>
            <person name="Katinka M."/>
            <person name="Keller A.-M."/>
            <person name="Kissmehl R."/>
            <person name="Klotz C."/>
            <person name="Koll F."/>
            <person name="Le Moue A."/>
            <person name="Lepere C."/>
            <person name="Malinsky S."/>
            <person name="Nowacki M."/>
            <person name="Nowak J.K."/>
            <person name="Plattner H."/>
            <person name="Poulain J."/>
            <person name="Ruiz F."/>
            <person name="Serrano V."/>
            <person name="Zagulski M."/>
            <person name="Dessen P."/>
            <person name="Betermier M."/>
            <person name="Weissenbach J."/>
            <person name="Scarpelli C."/>
            <person name="Schachter V."/>
            <person name="Sperling L."/>
            <person name="Meyer E."/>
            <person name="Cohen J."/>
            <person name="Wincker P."/>
        </authorList>
    </citation>
    <scope>NUCLEOTIDE SEQUENCE [LARGE SCALE GENOMIC DNA]</scope>
    <source>
        <strain evidence="1 2">Stock d4-2</strain>
    </source>
</reference>
<dbReference type="GeneID" id="5030561"/>
<dbReference type="AlphaFoldDB" id="A0D2W3"/>
<gene>
    <name evidence="1" type="ORF">GSPATT00039207001</name>
</gene>
<dbReference type="HOGENOM" id="CLU_1819574_0_0_1"/>
<proteinExistence type="predicted"/>
<evidence type="ECO:0000313" key="2">
    <source>
        <dbReference type="Proteomes" id="UP000000600"/>
    </source>
</evidence>
<dbReference type="Proteomes" id="UP000000600">
    <property type="component" value="Unassembled WGS sequence"/>
</dbReference>
<protein>
    <submittedName>
        <fullName evidence="1">Uncharacterized protein</fullName>
    </submittedName>
</protein>
<dbReference type="RefSeq" id="XP_001444777.1">
    <property type="nucleotide sequence ID" value="XM_001444740.1"/>
</dbReference>
<dbReference type="InParanoid" id="A0D2W3"/>
<sequence length="142" mass="16878">MMISRSVNFGWIGSNQGSQEYFTSQIENIQSNHIYDLNGLSEIIKLRSKTKSSFLYQWCHLINHKHEFFLTSIQYQLTNTVELTNHLTNDIIQILNLLLMEKTQHQLMDQLFLGPEKQRMIQLFKILFGQTYQKEMSYFGKH</sequence>
<dbReference type="EMBL" id="CT868269">
    <property type="protein sequence ID" value="CAK77380.1"/>
    <property type="molecule type" value="Genomic_DNA"/>
</dbReference>
<organism evidence="1 2">
    <name type="scientific">Paramecium tetraurelia</name>
    <dbReference type="NCBI Taxonomy" id="5888"/>
    <lineage>
        <taxon>Eukaryota</taxon>
        <taxon>Sar</taxon>
        <taxon>Alveolata</taxon>
        <taxon>Ciliophora</taxon>
        <taxon>Intramacronucleata</taxon>
        <taxon>Oligohymenophorea</taxon>
        <taxon>Peniculida</taxon>
        <taxon>Parameciidae</taxon>
        <taxon>Paramecium</taxon>
    </lineage>
</organism>
<name>A0D2W3_PARTE</name>
<evidence type="ECO:0000313" key="1">
    <source>
        <dbReference type="EMBL" id="CAK77380.1"/>
    </source>
</evidence>
<dbReference type="KEGG" id="ptm:GSPATT00039207001"/>